<dbReference type="PRINTS" id="PR00812">
    <property type="entry name" value="BCTERIALGSPF"/>
</dbReference>
<dbReference type="PANTHER" id="PTHR30012">
    <property type="entry name" value="GENERAL SECRETION PATHWAY PROTEIN"/>
    <property type="match status" value="1"/>
</dbReference>
<dbReference type="AlphaFoldDB" id="A0A7R6SYS7"/>
<sequence length="410" mass="45649">MAKFYYKASTRVGEIKEGEVDASSLEEAKKKVASMGFIPISVSDNQSISTEGIRNLDLTSFFRRKKKTKSSDVLLFTEKLAVLLRSGLPIDKSLSLMVELSETEIMRDIASSLLKDVNSGKSLAEAMEKFPDFFSKLYVNMIKAGESAGVVDIVMEQLLDYLRQKEELKSYVISSLIYPALLLVVGVLTVGILVGYVLPKFQEIFESMGQELPVPTQIMMDISDFFVTYKWLIILFIFLIWFGYKKWVSTEKGRRKRDEILLKLPVIKRLVIESETARLASTAGILITSAVPLIQALNIVREIISNTLIREAFEPVIKGAKKGEGVARPMRDAGIFPPLAVHLIQVGEESGTLGKMMLKVGEIFQENIKKSIKAFVSLFEPALILIMGIVVGLIVGSMLMAIFSINEAPF</sequence>
<evidence type="ECO:0000256" key="2">
    <source>
        <dbReference type="ARBA" id="ARBA00005745"/>
    </source>
</evidence>
<evidence type="ECO:0000256" key="4">
    <source>
        <dbReference type="ARBA" id="ARBA00022519"/>
    </source>
</evidence>
<dbReference type="RefSeq" id="WP_201327279.1">
    <property type="nucleotide sequence ID" value="NZ_AP017470.1"/>
</dbReference>
<feature type="domain" description="Type II secretion system protein GspF" evidence="9">
    <location>
        <begin position="76"/>
        <end position="199"/>
    </location>
</feature>
<dbReference type="EMBL" id="AP017470">
    <property type="protein sequence ID" value="BBB32980.1"/>
    <property type="molecule type" value="Genomic_DNA"/>
</dbReference>
<feature type="transmembrane region" description="Helical" evidence="8">
    <location>
        <begin position="171"/>
        <end position="198"/>
    </location>
</feature>
<dbReference type="InterPro" id="IPR042094">
    <property type="entry name" value="T2SS_GspF_sf"/>
</dbReference>
<gene>
    <name evidence="10" type="primary">gspF</name>
    <name evidence="10" type="ORF">TTHT_1472</name>
</gene>
<evidence type="ECO:0000313" key="10">
    <source>
        <dbReference type="EMBL" id="BBB32980.1"/>
    </source>
</evidence>
<evidence type="ECO:0000256" key="8">
    <source>
        <dbReference type="SAM" id="Phobius"/>
    </source>
</evidence>
<evidence type="ECO:0000256" key="3">
    <source>
        <dbReference type="ARBA" id="ARBA00022475"/>
    </source>
</evidence>
<organism evidence="10 11">
    <name type="scientific">Thermotomaculum hydrothermale</name>
    <dbReference type="NCBI Taxonomy" id="981385"/>
    <lineage>
        <taxon>Bacteria</taxon>
        <taxon>Pseudomonadati</taxon>
        <taxon>Acidobacteriota</taxon>
        <taxon>Holophagae</taxon>
        <taxon>Thermotomaculales</taxon>
        <taxon>Thermotomaculaceae</taxon>
        <taxon>Thermotomaculum</taxon>
    </lineage>
</organism>
<reference evidence="10 11" key="1">
    <citation type="journal article" date="2012" name="Extremophiles">
        <title>Thermotomaculum hydrothermale gen. nov., sp. nov., a novel heterotrophic thermophile within the phylum Acidobacteria from a deep-sea hydrothermal vent chimney in the Southern Okinawa Trough.</title>
        <authorList>
            <person name="Izumi H."/>
            <person name="Nunoura T."/>
            <person name="Miyazaki M."/>
            <person name="Mino S."/>
            <person name="Toki T."/>
            <person name="Takai K."/>
            <person name="Sako Y."/>
            <person name="Sawabe T."/>
            <person name="Nakagawa S."/>
        </authorList>
    </citation>
    <scope>NUCLEOTIDE SEQUENCE [LARGE SCALE GENOMIC DNA]</scope>
    <source>
        <strain evidence="10 11">AC55</strain>
    </source>
</reference>
<evidence type="ECO:0000256" key="6">
    <source>
        <dbReference type="ARBA" id="ARBA00022989"/>
    </source>
</evidence>
<dbReference type="GO" id="GO:0015628">
    <property type="term" value="P:protein secretion by the type II secretion system"/>
    <property type="evidence" value="ECO:0007669"/>
    <property type="project" value="TreeGrafter"/>
</dbReference>
<feature type="transmembrane region" description="Helical" evidence="8">
    <location>
        <begin position="229"/>
        <end position="247"/>
    </location>
</feature>
<keyword evidence="5 8" id="KW-0812">Transmembrane</keyword>
<keyword evidence="4" id="KW-0997">Cell inner membrane</keyword>
<evidence type="ECO:0000256" key="1">
    <source>
        <dbReference type="ARBA" id="ARBA00004429"/>
    </source>
</evidence>
<keyword evidence="6 8" id="KW-1133">Transmembrane helix</keyword>
<dbReference type="GO" id="GO:0005886">
    <property type="term" value="C:plasma membrane"/>
    <property type="evidence" value="ECO:0007669"/>
    <property type="project" value="UniProtKB-SubCell"/>
</dbReference>
<keyword evidence="3" id="KW-1003">Cell membrane</keyword>
<name>A0A7R6SYS7_9BACT</name>
<evidence type="ECO:0000256" key="7">
    <source>
        <dbReference type="ARBA" id="ARBA00023136"/>
    </source>
</evidence>
<protein>
    <submittedName>
        <fullName evidence="10">General secretion pathway protein F</fullName>
    </submittedName>
</protein>
<evidence type="ECO:0000259" key="9">
    <source>
        <dbReference type="Pfam" id="PF00482"/>
    </source>
</evidence>
<evidence type="ECO:0000313" key="11">
    <source>
        <dbReference type="Proteomes" id="UP000595564"/>
    </source>
</evidence>
<feature type="transmembrane region" description="Helical" evidence="8">
    <location>
        <begin position="382"/>
        <end position="405"/>
    </location>
</feature>
<dbReference type="KEGG" id="thyd:TTHT_1472"/>
<accession>A0A7R6SYS7</accession>
<comment type="similarity">
    <text evidence="2">Belongs to the GSP F family.</text>
</comment>
<comment type="subcellular location">
    <subcellularLocation>
        <location evidence="1">Cell inner membrane</location>
        <topology evidence="1">Multi-pass membrane protein</topology>
    </subcellularLocation>
</comment>
<dbReference type="Pfam" id="PF00482">
    <property type="entry name" value="T2SSF"/>
    <property type="match status" value="2"/>
</dbReference>
<dbReference type="PANTHER" id="PTHR30012:SF0">
    <property type="entry name" value="TYPE II SECRETION SYSTEM PROTEIN F-RELATED"/>
    <property type="match status" value="1"/>
</dbReference>
<feature type="domain" description="Type II secretion system protein GspF" evidence="9">
    <location>
        <begin position="282"/>
        <end position="400"/>
    </location>
</feature>
<dbReference type="Gene3D" id="1.20.81.30">
    <property type="entry name" value="Type II secretion system (T2SS), domain F"/>
    <property type="match status" value="2"/>
</dbReference>
<keyword evidence="7 8" id="KW-0472">Membrane</keyword>
<dbReference type="FunFam" id="1.20.81.30:FF:000001">
    <property type="entry name" value="Type II secretion system protein F"/>
    <property type="match status" value="1"/>
</dbReference>
<dbReference type="Proteomes" id="UP000595564">
    <property type="component" value="Chromosome"/>
</dbReference>
<evidence type="ECO:0000256" key="5">
    <source>
        <dbReference type="ARBA" id="ARBA00022692"/>
    </source>
</evidence>
<dbReference type="InterPro" id="IPR018076">
    <property type="entry name" value="T2SS_GspF_dom"/>
</dbReference>
<keyword evidence="11" id="KW-1185">Reference proteome</keyword>
<dbReference type="InterPro" id="IPR003004">
    <property type="entry name" value="GspF/PilC"/>
</dbReference>
<proteinExistence type="inferred from homology"/>